<reference evidence="1 2" key="1">
    <citation type="submission" date="2019-09" db="EMBL/GenBank/DDBJ databases">
        <authorList>
            <person name="Kevbrin V."/>
            <person name="Grouzdev D.S."/>
        </authorList>
    </citation>
    <scope>NUCLEOTIDE SEQUENCE [LARGE SCALE GENOMIC DNA]</scope>
    <source>
        <strain evidence="1 2">G-192</strain>
    </source>
</reference>
<dbReference type="AlphaFoldDB" id="A0A5M6ZN55"/>
<dbReference type="Proteomes" id="UP000325122">
    <property type="component" value="Unassembled WGS sequence"/>
</dbReference>
<proteinExistence type="predicted"/>
<dbReference type="EMBL" id="VWOJ01000001">
    <property type="protein sequence ID" value="KAA5804678.1"/>
    <property type="molecule type" value="Genomic_DNA"/>
</dbReference>
<evidence type="ECO:0000313" key="1">
    <source>
        <dbReference type="EMBL" id="KAA5804678.1"/>
    </source>
</evidence>
<sequence length="60" mass="6616">MSYIRAEWSDDSQTMIRAERADGSIVFIPPDPANADYRVLTGEDGAPAVEIEPYEETGPD</sequence>
<evidence type="ECO:0000313" key="2">
    <source>
        <dbReference type="Proteomes" id="UP000325122"/>
    </source>
</evidence>
<gene>
    <name evidence="1" type="ORF">F1654_01345</name>
</gene>
<organism evidence="1 2">
    <name type="scientific">Alkalicaulis satelles</name>
    <dbReference type="NCBI Taxonomy" id="2609175"/>
    <lineage>
        <taxon>Bacteria</taxon>
        <taxon>Pseudomonadati</taxon>
        <taxon>Pseudomonadota</taxon>
        <taxon>Alphaproteobacteria</taxon>
        <taxon>Maricaulales</taxon>
        <taxon>Maricaulaceae</taxon>
        <taxon>Alkalicaulis</taxon>
    </lineage>
</organism>
<accession>A0A5M6ZN55</accession>
<protein>
    <submittedName>
        <fullName evidence="1">Uncharacterized protein</fullName>
    </submittedName>
</protein>
<dbReference type="RefSeq" id="WP_150021709.1">
    <property type="nucleotide sequence ID" value="NZ_VWOJ01000001.1"/>
</dbReference>
<comment type="caution">
    <text evidence="1">The sequence shown here is derived from an EMBL/GenBank/DDBJ whole genome shotgun (WGS) entry which is preliminary data.</text>
</comment>
<name>A0A5M6ZN55_9PROT</name>
<keyword evidence="2" id="KW-1185">Reference proteome</keyword>